<evidence type="ECO:0000313" key="2">
    <source>
        <dbReference type="Proteomes" id="UP001500427"/>
    </source>
</evidence>
<comment type="caution">
    <text evidence="1">The sequence shown here is derived from an EMBL/GenBank/DDBJ whole genome shotgun (WGS) entry which is preliminary data.</text>
</comment>
<organism evidence="1 2">
    <name type="scientific">Terrabacter aeriphilus</name>
    <dbReference type="NCBI Taxonomy" id="515662"/>
    <lineage>
        <taxon>Bacteria</taxon>
        <taxon>Bacillati</taxon>
        <taxon>Actinomycetota</taxon>
        <taxon>Actinomycetes</taxon>
        <taxon>Micrococcales</taxon>
        <taxon>Intrasporangiaceae</taxon>
        <taxon>Terrabacter</taxon>
    </lineage>
</organism>
<name>A0ABP9JHG9_9MICO</name>
<evidence type="ECO:0000313" key="1">
    <source>
        <dbReference type="EMBL" id="GAA5032310.1"/>
    </source>
</evidence>
<dbReference type="RefSeq" id="WP_345508422.1">
    <property type="nucleotide sequence ID" value="NZ_BAABIW010000020.1"/>
</dbReference>
<reference evidence="2" key="1">
    <citation type="journal article" date="2019" name="Int. J. Syst. Evol. Microbiol.">
        <title>The Global Catalogue of Microorganisms (GCM) 10K type strain sequencing project: providing services to taxonomists for standard genome sequencing and annotation.</title>
        <authorList>
            <consortium name="The Broad Institute Genomics Platform"/>
            <consortium name="The Broad Institute Genome Sequencing Center for Infectious Disease"/>
            <person name="Wu L."/>
            <person name="Ma J."/>
        </authorList>
    </citation>
    <scope>NUCLEOTIDE SEQUENCE [LARGE SCALE GENOMIC DNA]</scope>
    <source>
        <strain evidence="2">JCM 17687</strain>
    </source>
</reference>
<protein>
    <submittedName>
        <fullName evidence="1">Uncharacterized protein</fullName>
    </submittedName>
</protein>
<dbReference type="Proteomes" id="UP001500427">
    <property type="component" value="Unassembled WGS sequence"/>
</dbReference>
<proteinExistence type="predicted"/>
<gene>
    <name evidence="1" type="ORF">GCM10023258_31150</name>
</gene>
<sequence>MRWSLPTSRLAHEEQLDELLSRAAEDWVHPGDVFDVARYAGPTDDTALVEVAVGLVTALLEQGLAVAGTVTRAGFEPWRRSPGAAAEHVATTWRADPDGAQDSFLVWLEATPEGLERGRRAWQVDRPLD</sequence>
<dbReference type="EMBL" id="BAABIW010000020">
    <property type="protein sequence ID" value="GAA5032310.1"/>
    <property type="molecule type" value="Genomic_DNA"/>
</dbReference>
<accession>A0ABP9JHG9</accession>
<keyword evidence="2" id="KW-1185">Reference proteome</keyword>